<dbReference type="Gene3D" id="1.50.10.10">
    <property type="match status" value="1"/>
</dbReference>
<evidence type="ECO:0000256" key="1">
    <source>
        <dbReference type="ARBA" id="ARBA00022676"/>
    </source>
</evidence>
<evidence type="ECO:0000313" key="8">
    <source>
        <dbReference type="EMBL" id="SDK47786.1"/>
    </source>
</evidence>
<dbReference type="EMBL" id="FNGE01000001">
    <property type="protein sequence ID" value="SDK47786.1"/>
    <property type="molecule type" value="Genomic_DNA"/>
</dbReference>
<feature type="transmembrane region" description="Helical" evidence="4">
    <location>
        <begin position="854"/>
        <end position="872"/>
    </location>
</feature>
<dbReference type="Pfam" id="PF10091">
    <property type="entry name" value="Glycoamylase"/>
    <property type="match status" value="1"/>
</dbReference>
<dbReference type="InterPro" id="IPR037018">
    <property type="entry name" value="GH65_N"/>
</dbReference>
<keyword evidence="4" id="KW-0472">Membrane</keyword>
<gene>
    <name evidence="8" type="ORF">SAMN04487971_101129</name>
</gene>
<keyword evidence="9" id="KW-1185">Reference proteome</keyword>
<feature type="transmembrane region" description="Helical" evidence="4">
    <location>
        <begin position="432"/>
        <end position="453"/>
    </location>
</feature>
<dbReference type="Gene3D" id="2.70.98.40">
    <property type="entry name" value="Glycoside hydrolase, family 65, N-terminal domain"/>
    <property type="match status" value="2"/>
</dbReference>
<evidence type="ECO:0000256" key="4">
    <source>
        <dbReference type="SAM" id="Phobius"/>
    </source>
</evidence>
<dbReference type="OrthoDB" id="9769991at2"/>
<dbReference type="SUPFAM" id="SSF48208">
    <property type="entry name" value="Six-hairpin glycosidases"/>
    <property type="match status" value="1"/>
</dbReference>
<dbReference type="Proteomes" id="UP000199555">
    <property type="component" value="Unassembled WGS sequence"/>
</dbReference>
<dbReference type="GO" id="GO:0030246">
    <property type="term" value="F:carbohydrate binding"/>
    <property type="evidence" value="ECO:0007669"/>
    <property type="project" value="InterPro"/>
</dbReference>
<keyword evidence="1" id="KW-0328">Glycosyltransferase</keyword>
<feature type="transmembrane region" description="Helical" evidence="4">
    <location>
        <begin position="964"/>
        <end position="994"/>
    </location>
</feature>
<dbReference type="InterPro" id="IPR012341">
    <property type="entry name" value="6hp_glycosidase-like_sf"/>
</dbReference>
<keyword evidence="4" id="KW-0812">Transmembrane</keyword>
<protein>
    <submittedName>
        <fullName evidence="8">Cyclic beta-1,2-glucan synthetase</fullName>
    </submittedName>
</protein>
<dbReference type="PANTHER" id="PTHR37469">
    <property type="entry name" value="CELLOBIONIC ACID PHOSPHORYLASE-RELATED"/>
    <property type="match status" value="1"/>
</dbReference>
<dbReference type="InterPro" id="IPR011013">
    <property type="entry name" value="Gal_mutarotase_sf_dom"/>
</dbReference>
<evidence type="ECO:0000256" key="2">
    <source>
        <dbReference type="ARBA" id="ARBA00022679"/>
    </source>
</evidence>
<keyword evidence="2" id="KW-0808">Transferase</keyword>
<dbReference type="CDD" id="cd11756">
    <property type="entry name" value="GH94N_ChvB_NdvB_1_like"/>
    <property type="match status" value="1"/>
</dbReference>
<dbReference type="GO" id="GO:0016757">
    <property type="term" value="F:glycosyltransferase activity"/>
    <property type="evidence" value="ECO:0007669"/>
    <property type="project" value="UniProtKB-KW"/>
</dbReference>
<evidence type="ECO:0000313" key="9">
    <source>
        <dbReference type="Proteomes" id="UP000199555"/>
    </source>
</evidence>
<reference evidence="9" key="1">
    <citation type="submission" date="2016-10" db="EMBL/GenBank/DDBJ databases">
        <authorList>
            <person name="Varghese N."/>
            <person name="Submissions S."/>
        </authorList>
    </citation>
    <scope>NUCLEOTIDE SEQUENCE [LARGE SCALE GENOMIC DNA]</scope>
    <source>
        <strain evidence="9">CGMCC 1.7655</strain>
    </source>
</reference>
<dbReference type="PANTHER" id="PTHR37469:SF2">
    <property type="entry name" value="CELLOBIONIC ACID PHOSPHORYLASE"/>
    <property type="match status" value="1"/>
</dbReference>
<feature type="domain" description="Glycosyl hydrolase 94 catalytic" evidence="7">
    <location>
        <begin position="2358"/>
        <end position="2782"/>
    </location>
</feature>
<feature type="domain" description="Glycoamylase-like" evidence="6">
    <location>
        <begin position="1319"/>
        <end position="1525"/>
    </location>
</feature>
<name>A0A1G9C803_9RHOB</name>
<dbReference type="Gene3D" id="1.50.10.140">
    <property type="match status" value="2"/>
</dbReference>
<dbReference type="InterPro" id="IPR052047">
    <property type="entry name" value="GH94_Enzymes"/>
</dbReference>
<dbReference type="InterPro" id="IPR033432">
    <property type="entry name" value="GH94_catalytic"/>
</dbReference>
<dbReference type="InterPro" id="IPR010383">
    <property type="entry name" value="Glyco_hydrolase_94_b-supersand"/>
</dbReference>
<keyword evidence="4" id="KW-1133">Transmembrane helix</keyword>
<evidence type="ECO:0000256" key="3">
    <source>
        <dbReference type="SAM" id="MobiDB-lite"/>
    </source>
</evidence>
<feature type="region of interest" description="Disordered" evidence="3">
    <location>
        <begin position="1"/>
        <end position="20"/>
    </location>
</feature>
<accession>A0A1G9C803</accession>
<proteinExistence type="predicted"/>
<feature type="domain" description="Glycosyl hydrolase 94 supersandwich" evidence="5">
    <location>
        <begin position="1574"/>
        <end position="1845"/>
    </location>
</feature>
<sequence>MTKDSPRIARGRRRSGATSLEQALRLRDRGARANGRGRRDLPRAWGDIPLPIRLDIWTGRSLQDAGAELASTLRPELADAPARPIARLIDNQAAIRRNYLDTVAAEERGDTITPAAEWLIDNHHMVEENLRQLRQALNPAFLNRLPSAALSGGGTAPRALVIAWYFVALTNSEITAEALTQFLRGYQSVTTLAIAELWAVPTFLRYVLVENLRRLSDRVVLARERRAFANALADELAEAQGSRAAAVIERHGALVTNDTVAAQLLYRLRDGGPDAQAALTALERRLGQAQGAERAVQAEYARQSSGNVTVGNIIRSLRRMGEIDWLDWFEGVSHVDALLAGATEFDRLNQATRADYRTEIERIARRSDLTETEVAQRAIDRARAEATQRGEPPAARVAVGHLLVGDDRPSFRADAGYRPRFFERLAPLARGAGWWVLALPLVALTAMLVASLGHALPDRLQGWQAALLLALAVLPASDTAMHAIAFLAARIVPPRRLPAYDFRDGVPAEARTLVVIPGMITSVDAIDELAEMLESHYLANPLGDVFFALLSDWKDAPRETLPEDQRLLAHARARIDALAERYDHGGVRRFFLLHRRRQWNPSEGAWMGWERKRGKLTELNQLLRGREGTSFLPTGPTPPEGIRYVVTLDSDTRLPRDTVSALAGKMMHPVNRPVHREDGVVVRGHGIMQPRVTPSLTTGAEASVFQRIFSANRGLDPYVFTVSDLYQDLAGEGSFTGKGIYDVDAFERALEGRLKENTILSHDLLEGSLARAALVTDVEVVEDFPIRYATEASRQHRWTRGDWQLLPMIVDPRNGLSGLARFKMVDNLRRSLVTPAWVAASGFGWLVLDDGHAILWQGALILLVALVPILQIDMRVFRPGYGVSWDYHLRHMGRDLLTYVTQLGLRLATAAHRAAASLDAVGRSLWRMFVSRRHLLEWTTARDAGRSAGAGVRAEYRRMIASPVIGVLGILATAALNPTALPLALIFGGVWIAAPWIMDRASRPLETEDRLLLSPGDEAELRRIARRTWRYFETFVGPETNHLPPDNWQADPEPKLAERTSPTNIGLYLMSVMSAHDFGWIGLDTALTRIDATISSMERMARFRGHFFNWYDTRNLAVLPAPYVSAVDSGNLAGLLIALSAGLRAWAEDAPSVRRRRTAGLGDALANLQLELEALGEDRRSLRDLRRAMDGSIAGIRGVLDQMGGRPVSDPLAASQLITRAAEIARLAAELDAATQGGAAEALAWARLLERDTRDVMTPAPEGREAIELFMLRTRLLAERARMLAFGMDFSLFVQADKLLLSIGYRPLDDQLDESSYDLLASEARLTSFLAIAKGDIRKEHWARLGRPFATVGHQGALLSWSGCMFEYLMPPLLLKERQGGILNHSNMMAVQVQMDWGRSHGLPWGISESAFNARDRQMNYQYYAFGVPVLALKRAYGDYVVAPYASILAAQIRPHDAALNLARLRDLGAEGAYGFYDAVDFAPSRLREGKTHSVVRNVMAHHHGMSIMAIANTVMDGIHRERFHADPVVRASELLLQEKSPRDITPVTRRPPANVLGRGALAGNGDTLTAVDEPGRAEREVALLSNGPFSTLLSSTGAGRSMLGGTALNRWTPDPTLDDGGIFVFLRDMQSGEWWSATHSPCSGPDERSSVVFADHKAEFLKTANAIESRLEVIAATEGHADGRRLTLRNRSGSDKTIEITSYGEIVLDNPASDRAHPAFSKMFVQTEIREGGALIVAERRPRDPRGRPVYLAHLVAGPEGAITPGADAETDRRAFVGRGRSIRNPAAFERGATLTGTQGHTLDPIFAIRRRVRVPAGKSVSLTFWTLIADTAEDRDRMAAHYARASVFEHELRLAWTYSQVQLRHLNVTLDQAKLFRAYAALLVWPDLRLAATPKRRTELGPQSDLWPMGISGDDPILLLRIDDEADLPIIREALRMHEFLRTRGVAHDVVILNERASSYVQDLQHAIQTVVDTARQAAGPDAPRHVHAVRRDQISKASFDTLVSAARIMLHTRNGRLAEQIDRLRDAGPAPAPVPARREARRPVPALRDPRPAAPSRSPLLFWNGYGGFAPDGREYVLRITRDRQTPHPWINVVARENFGFHVSAEGAPYTWAVNSRDYQITPWSNDPVTNRPGEALLIHDPATGRTATPFLGLSEDPDAVHEIAHGLGYSRFTADYGWVRLEATMTLAEDAPARVTRLTVTNRTARVLSLQGIAYAELVLGTDRSRSAPMVQTRFEPAMNAALARNPFSTEHAGRITALACDRAVDAHCGDRQAFLGRLGQLSQPAALAAWPQAEAAGDPCLAIRWPMVLQPGETASATLVLANAPEPEIAGVIAAATAPDAADRALASARAGWDEVLGRLQVQTPDPALNLMVNIWLPYQALACRIRARTAFYQASGAFGFRDQLQDTSALILQDPGLCRRQILNAASRQFPEGDVQHWWLPRTGMGVRTMISDDVVWLGHITALYVASTGDAAILDEAVPFLTGPALEPGEHDRFFEPQPSEEQAPVYEHCARALDLAMARTGERGLPLILGGDWNDGMNRVGEEGRGESVWLGWFLCDTIAAFAPLARARGDHARADAWEAHADRVAQALDKAGWDGAWYRRGYFDDGTPLGSAGSPECRIDSIAQSWAMISGAGRADRAREGVDAALAQLFDRDGQLLRLFTPPFQNTPAEPGYIKSYPPGVRENGGQYTHAAAWMVYALARHGDGTRAHRLLSALNPVNHALDARSAEVYRVEPYVVAADVYAARDKMGRGGWTWYTGSAGWMYRAAVEGLLGIRRRPGGIEIDPSLPDDWPGFTARLSGNGATHEIAVTREDGRTRITLDGQEIGEGRLVALPGLIGESAGT</sequence>
<evidence type="ECO:0000259" key="6">
    <source>
        <dbReference type="Pfam" id="PF10091"/>
    </source>
</evidence>
<dbReference type="CDD" id="cd11753">
    <property type="entry name" value="GH94N_ChvB_NdvB_2_like"/>
    <property type="match status" value="1"/>
</dbReference>
<dbReference type="GO" id="GO:0005975">
    <property type="term" value="P:carbohydrate metabolic process"/>
    <property type="evidence" value="ECO:0007669"/>
    <property type="project" value="InterPro"/>
</dbReference>
<dbReference type="InterPro" id="IPR037820">
    <property type="entry name" value="GH94N_NdvB"/>
</dbReference>
<feature type="transmembrane region" description="Helical" evidence="4">
    <location>
        <begin position="465"/>
        <end position="489"/>
    </location>
</feature>
<dbReference type="InterPro" id="IPR008928">
    <property type="entry name" value="6-hairpin_glycosidase_sf"/>
</dbReference>
<evidence type="ECO:0000259" key="7">
    <source>
        <dbReference type="Pfam" id="PF17167"/>
    </source>
</evidence>
<dbReference type="Gene3D" id="2.60.420.10">
    <property type="entry name" value="Maltose phosphorylase, domain 3"/>
    <property type="match status" value="1"/>
</dbReference>
<organism evidence="8 9">
    <name type="scientific">Paracoccus chinensis</name>
    <dbReference type="NCBI Taxonomy" id="525640"/>
    <lineage>
        <taxon>Bacteria</taxon>
        <taxon>Pseudomonadati</taxon>
        <taxon>Pseudomonadota</taxon>
        <taxon>Alphaproteobacteria</taxon>
        <taxon>Rhodobacterales</taxon>
        <taxon>Paracoccaceae</taxon>
        <taxon>Paracoccus</taxon>
    </lineage>
</organism>
<evidence type="ECO:0000259" key="5">
    <source>
        <dbReference type="Pfam" id="PF06165"/>
    </source>
</evidence>
<dbReference type="Pfam" id="PF17167">
    <property type="entry name" value="Glyco_hydro_94"/>
    <property type="match status" value="1"/>
</dbReference>
<dbReference type="Pfam" id="PF06165">
    <property type="entry name" value="GH94_b-supersand"/>
    <property type="match status" value="2"/>
</dbReference>
<dbReference type="InterPro" id="IPR019282">
    <property type="entry name" value="Glycoamylase-like_cons_dom"/>
</dbReference>
<feature type="region of interest" description="Disordered" evidence="3">
    <location>
        <begin position="2029"/>
        <end position="2056"/>
    </location>
</feature>
<dbReference type="RefSeq" id="WP_090751590.1">
    <property type="nucleotide sequence ID" value="NZ_FNGE01000001.1"/>
</dbReference>
<dbReference type="SMART" id="SM01068">
    <property type="entry name" value="CBM_X"/>
    <property type="match status" value="2"/>
</dbReference>
<dbReference type="SUPFAM" id="SSF74650">
    <property type="entry name" value="Galactose mutarotase-like"/>
    <property type="match status" value="2"/>
</dbReference>
<feature type="domain" description="Glycosyl hydrolase 94 supersandwich" evidence="5">
    <location>
        <begin position="2077"/>
        <end position="2335"/>
    </location>
</feature>
<dbReference type="STRING" id="525640.SAMN04487971_101129"/>
<dbReference type="InterPro" id="IPR037824">
    <property type="entry name" value="GH94N_2_NdvB"/>
</dbReference>